<evidence type="ECO:0000256" key="1">
    <source>
        <dbReference type="SAM" id="MobiDB-lite"/>
    </source>
</evidence>
<dbReference type="EMBL" id="JAGXEW010000014">
    <property type="protein sequence ID" value="KAK1164291.1"/>
    <property type="molecule type" value="Genomic_DNA"/>
</dbReference>
<dbReference type="Proteomes" id="UP001230051">
    <property type="component" value="Unassembled WGS sequence"/>
</dbReference>
<protein>
    <submittedName>
        <fullName evidence="2">Uncharacterized protein</fullName>
    </submittedName>
</protein>
<evidence type="ECO:0000313" key="3">
    <source>
        <dbReference type="Proteomes" id="UP001230051"/>
    </source>
</evidence>
<keyword evidence="3" id="KW-1185">Reference proteome</keyword>
<feature type="compositionally biased region" description="Polar residues" evidence="1">
    <location>
        <begin position="117"/>
        <end position="126"/>
    </location>
</feature>
<comment type="caution">
    <text evidence="2">The sequence shown here is derived from an EMBL/GenBank/DDBJ whole genome shotgun (WGS) entry which is preliminary data.</text>
</comment>
<sequence>MEIVDQLDQPSERMRGAQARCGQLRKARLKPLCPVAVEGPGIIHCKGIGPGRTVNTPPPPKLRGGGWCDVIGWSWVTQSKGSSTVPLSPHCREEPQHTGLTIELQSAPPLLPKDSISRVQTPQSTK</sequence>
<organism evidence="2 3">
    <name type="scientific">Acipenser oxyrinchus oxyrinchus</name>
    <dbReference type="NCBI Taxonomy" id="40147"/>
    <lineage>
        <taxon>Eukaryota</taxon>
        <taxon>Metazoa</taxon>
        <taxon>Chordata</taxon>
        <taxon>Craniata</taxon>
        <taxon>Vertebrata</taxon>
        <taxon>Euteleostomi</taxon>
        <taxon>Actinopterygii</taxon>
        <taxon>Chondrostei</taxon>
        <taxon>Acipenseriformes</taxon>
        <taxon>Acipenseridae</taxon>
        <taxon>Acipenser</taxon>
    </lineage>
</organism>
<evidence type="ECO:0000313" key="2">
    <source>
        <dbReference type="EMBL" id="KAK1164291.1"/>
    </source>
</evidence>
<name>A0AAD8D825_ACIOX</name>
<reference evidence="2" key="1">
    <citation type="submission" date="2022-02" db="EMBL/GenBank/DDBJ databases">
        <title>Atlantic sturgeon de novo genome assembly.</title>
        <authorList>
            <person name="Stock M."/>
            <person name="Klopp C."/>
            <person name="Guiguen Y."/>
            <person name="Cabau C."/>
            <person name="Parinello H."/>
            <person name="Santidrian Yebra-Pimentel E."/>
            <person name="Kuhl H."/>
            <person name="Dirks R.P."/>
            <person name="Guessner J."/>
            <person name="Wuertz S."/>
            <person name="Du K."/>
            <person name="Schartl M."/>
        </authorList>
    </citation>
    <scope>NUCLEOTIDE SEQUENCE</scope>
    <source>
        <strain evidence="2">STURGEONOMICS-FGT-2020</strain>
        <tissue evidence="2">Whole blood</tissue>
    </source>
</reference>
<feature type="region of interest" description="Disordered" evidence="1">
    <location>
        <begin position="104"/>
        <end position="126"/>
    </location>
</feature>
<dbReference type="AlphaFoldDB" id="A0AAD8D825"/>
<proteinExistence type="predicted"/>
<accession>A0AAD8D825</accession>
<gene>
    <name evidence="2" type="ORF">AOXY_G16350</name>
</gene>